<sequence>MKRIIIGLVASLGLVASISSCKGYFDTEPSNSTGTEKALKEESLLQPSLRGLYDGLQGGNSATSYYARTFTIMGDVRGDDMQCPTVGSRGNEYYKMDYNRDNITGPWFKIYNTIRRANRLLQMCEKLSQGASASLQKEIANAKAQAQAVRALCYFDLCRVYATPYPYSNDGAALGVPLIEGIPDNAATPGRKTLKECYDFIIKDLTEAISSNALEDTSYGYISKSAAKALLARVYLYKGDTEGNTKALSLSKEVIDSHLYELATDVTTYKQVWSESSSKEMIFSIVNFDSKDWADREGLAYVLHVNGYYNAFITKKFYEEMKEDDNDIRWNVLWASTGTKAEGVVKNLPDATPDMKMFIGKYPGKAALKDMRTNDIPVIRLAEVYLNAAEAAFKLGDTSTALTYLNVIVKRANPAKSVAAGDLTLARILKERGKELVGEGHRFYDLMRNGQTCERFYKGLVGWHGTLINEARSFDHTYFRTILPIPESEINANATLGKQQNPGY</sequence>
<comment type="similarity">
    <text evidence="2">Belongs to the SusD family.</text>
</comment>
<evidence type="ECO:0000313" key="8">
    <source>
        <dbReference type="EMBL" id="KXB74646.1"/>
    </source>
</evidence>
<keyword evidence="9" id="KW-1185">Reference proteome</keyword>
<evidence type="ECO:0000313" key="9">
    <source>
        <dbReference type="Proteomes" id="UP000070224"/>
    </source>
</evidence>
<accession>A0A134B3X6</accession>
<comment type="subcellular location">
    <subcellularLocation>
        <location evidence="1">Cell outer membrane</location>
    </subcellularLocation>
</comment>
<dbReference type="InterPro" id="IPR011990">
    <property type="entry name" value="TPR-like_helical_dom_sf"/>
</dbReference>
<evidence type="ECO:0000259" key="6">
    <source>
        <dbReference type="Pfam" id="PF07980"/>
    </source>
</evidence>
<organism evidence="8 9">
    <name type="scientific">Porphyromonas somerae</name>
    <dbReference type="NCBI Taxonomy" id="322095"/>
    <lineage>
        <taxon>Bacteria</taxon>
        <taxon>Pseudomonadati</taxon>
        <taxon>Bacteroidota</taxon>
        <taxon>Bacteroidia</taxon>
        <taxon>Bacteroidales</taxon>
        <taxon>Porphyromonadaceae</taxon>
        <taxon>Porphyromonas</taxon>
    </lineage>
</organism>
<keyword evidence="5" id="KW-0998">Cell outer membrane</keyword>
<dbReference type="Gene3D" id="1.25.40.390">
    <property type="match status" value="1"/>
</dbReference>
<evidence type="ECO:0000259" key="7">
    <source>
        <dbReference type="Pfam" id="PF14322"/>
    </source>
</evidence>
<dbReference type="Gene3D" id="2.20.20.130">
    <property type="match status" value="1"/>
</dbReference>
<protein>
    <submittedName>
        <fullName evidence="8">SusD family protein</fullName>
    </submittedName>
</protein>
<keyword evidence="4" id="KW-0472">Membrane</keyword>
<dbReference type="Pfam" id="PF07980">
    <property type="entry name" value="SusD_RagB"/>
    <property type="match status" value="1"/>
</dbReference>
<dbReference type="STRING" id="322095.HMPREF3185_01639"/>
<dbReference type="RefSeq" id="WP_060935773.1">
    <property type="nucleotide sequence ID" value="NZ_KQ960459.1"/>
</dbReference>
<dbReference type="AlphaFoldDB" id="A0A134B3X6"/>
<dbReference type="PROSITE" id="PS51257">
    <property type="entry name" value="PROKAR_LIPOPROTEIN"/>
    <property type="match status" value="1"/>
</dbReference>
<dbReference type="Gene3D" id="1.25.40.900">
    <property type="match status" value="1"/>
</dbReference>
<evidence type="ECO:0000256" key="1">
    <source>
        <dbReference type="ARBA" id="ARBA00004442"/>
    </source>
</evidence>
<evidence type="ECO:0000256" key="5">
    <source>
        <dbReference type="ARBA" id="ARBA00023237"/>
    </source>
</evidence>
<dbReference type="PATRIC" id="fig|322095.3.peg.1614"/>
<dbReference type="InterPro" id="IPR033985">
    <property type="entry name" value="SusD-like_N"/>
</dbReference>
<evidence type="ECO:0000256" key="4">
    <source>
        <dbReference type="ARBA" id="ARBA00023136"/>
    </source>
</evidence>
<dbReference type="GO" id="GO:0009279">
    <property type="term" value="C:cell outer membrane"/>
    <property type="evidence" value="ECO:0007669"/>
    <property type="project" value="UniProtKB-SubCell"/>
</dbReference>
<evidence type="ECO:0000256" key="2">
    <source>
        <dbReference type="ARBA" id="ARBA00006275"/>
    </source>
</evidence>
<name>A0A134B3X6_9PORP</name>
<evidence type="ECO:0000256" key="3">
    <source>
        <dbReference type="ARBA" id="ARBA00022729"/>
    </source>
</evidence>
<comment type="caution">
    <text evidence="8">The sequence shown here is derived from an EMBL/GenBank/DDBJ whole genome shotgun (WGS) entry which is preliminary data.</text>
</comment>
<dbReference type="CDD" id="cd08977">
    <property type="entry name" value="SusD"/>
    <property type="match status" value="1"/>
</dbReference>
<keyword evidence="3" id="KW-0732">Signal</keyword>
<dbReference type="Proteomes" id="UP000070224">
    <property type="component" value="Unassembled WGS sequence"/>
</dbReference>
<dbReference type="InterPro" id="IPR012944">
    <property type="entry name" value="SusD_RagB_dom"/>
</dbReference>
<dbReference type="Pfam" id="PF14322">
    <property type="entry name" value="SusD-like_3"/>
    <property type="match status" value="1"/>
</dbReference>
<feature type="domain" description="RagB/SusD" evidence="6">
    <location>
        <begin position="342"/>
        <end position="504"/>
    </location>
</feature>
<dbReference type="EMBL" id="LSDK01000115">
    <property type="protein sequence ID" value="KXB74646.1"/>
    <property type="molecule type" value="Genomic_DNA"/>
</dbReference>
<reference evidence="9" key="1">
    <citation type="submission" date="2016-01" db="EMBL/GenBank/DDBJ databases">
        <authorList>
            <person name="Mitreva M."/>
            <person name="Pepin K.H."/>
            <person name="Mihindukulasuriya K.A."/>
            <person name="Fulton R."/>
            <person name="Fronick C."/>
            <person name="O'Laughlin M."/>
            <person name="Miner T."/>
            <person name="Herter B."/>
            <person name="Rosa B.A."/>
            <person name="Cordes M."/>
            <person name="Tomlinson C."/>
            <person name="Wollam A."/>
            <person name="Palsikar V.B."/>
            <person name="Mardis E.R."/>
            <person name="Wilson R.K."/>
        </authorList>
    </citation>
    <scope>NUCLEOTIDE SEQUENCE [LARGE SCALE GENOMIC DNA]</scope>
    <source>
        <strain evidence="9">KA00683</strain>
    </source>
</reference>
<proteinExistence type="inferred from homology"/>
<dbReference type="SUPFAM" id="SSF48452">
    <property type="entry name" value="TPR-like"/>
    <property type="match status" value="1"/>
</dbReference>
<feature type="domain" description="SusD-like N-terminal" evidence="7">
    <location>
        <begin position="24"/>
        <end position="236"/>
    </location>
</feature>
<gene>
    <name evidence="8" type="ORF">HMPREF3185_01639</name>
</gene>